<sequence>MTQGHTGCPPSQALDSGSSLDSGRCGVGVDWWNGRQIPSKRSCQQCTRSSTPCLLKPRPQPQSQLRQRL</sequence>
<gene>
    <name evidence="2" type="ORF">FJTKL_11680</name>
</gene>
<protein>
    <submittedName>
        <fullName evidence="2">Uncharacterized protein</fullName>
    </submittedName>
</protein>
<reference evidence="2 3" key="1">
    <citation type="submission" date="2024-03" db="EMBL/GenBank/DDBJ databases">
        <title>A high-quality draft genome sequence of Diaporthe vaccinii, a causative agent of upright dieback and viscid rot disease in cranberry plants.</title>
        <authorList>
            <person name="Sarrasin M."/>
            <person name="Lang B.F."/>
            <person name="Burger G."/>
        </authorList>
    </citation>
    <scope>NUCLEOTIDE SEQUENCE [LARGE SCALE GENOMIC DNA]</scope>
    <source>
        <strain evidence="2 3">IS7</strain>
    </source>
</reference>
<feature type="region of interest" description="Disordered" evidence="1">
    <location>
        <begin position="1"/>
        <end position="22"/>
    </location>
</feature>
<organism evidence="2 3">
    <name type="scientific">Diaporthe vaccinii</name>
    <dbReference type="NCBI Taxonomy" id="105482"/>
    <lineage>
        <taxon>Eukaryota</taxon>
        <taxon>Fungi</taxon>
        <taxon>Dikarya</taxon>
        <taxon>Ascomycota</taxon>
        <taxon>Pezizomycotina</taxon>
        <taxon>Sordariomycetes</taxon>
        <taxon>Sordariomycetidae</taxon>
        <taxon>Diaporthales</taxon>
        <taxon>Diaporthaceae</taxon>
        <taxon>Diaporthe</taxon>
        <taxon>Diaporthe eres species complex</taxon>
    </lineage>
</organism>
<name>A0ABR4EFQ9_9PEZI</name>
<dbReference type="Proteomes" id="UP001600888">
    <property type="component" value="Unassembled WGS sequence"/>
</dbReference>
<evidence type="ECO:0000313" key="2">
    <source>
        <dbReference type="EMBL" id="KAL2281235.1"/>
    </source>
</evidence>
<proteinExistence type="predicted"/>
<dbReference type="EMBL" id="JBAWTH010000058">
    <property type="protein sequence ID" value="KAL2281235.1"/>
    <property type="molecule type" value="Genomic_DNA"/>
</dbReference>
<accession>A0ABR4EFQ9</accession>
<evidence type="ECO:0000313" key="3">
    <source>
        <dbReference type="Proteomes" id="UP001600888"/>
    </source>
</evidence>
<keyword evidence="3" id="KW-1185">Reference proteome</keyword>
<comment type="caution">
    <text evidence="2">The sequence shown here is derived from an EMBL/GenBank/DDBJ whole genome shotgun (WGS) entry which is preliminary data.</text>
</comment>
<evidence type="ECO:0000256" key="1">
    <source>
        <dbReference type="SAM" id="MobiDB-lite"/>
    </source>
</evidence>